<proteinExistence type="inferred from homology"/>
<dbReference type="PROSITE" id="PS50903">
    <property type="entry name" value="RUBREDOXIN_LIKE"/>
    <property type="match status" value="1"/>
</dbReference>
<dbReference type="InterPro" id="IPR024934">
    <property type="entry name" value="Rubredoxin-like_dom"/>
</dbReference>
<dbReference type="PANTHER" id="PTHR47627">
    <property type="entry name" value="RUBREDOXIN"/>
    <property type="match status" value="1"/>
</dbReference>
<sequence>MSYQKYCCVTCDLVYDEAAGWPDEGFPAGTKWEEIPDDWTCPECSASKSDFYLVT</sequence>
<protein>
    <recommendedName>
        <fullName evidence="6">Rubredoxin</fullName>
    </recommendedName>
</protein>
<dbReference type="InterPro" id="IPR024935">
    <property type="entry name" value="Rubredoxin_dom"/>
</dbReference>
<evidence type="ECO:0000313" key="8">
    <source>
        <dbReference type="EMBL" id="UZE96207.1"/>
    </source>
</evidence>
<reference evidence="8" key="1">
    <citation type="submission" date="2022-06" db="EMBL/GenBank/DDBJ databases">
        <title>Alkalimarinus sp. nov., isolated from gut of a Alitta virens.</title>
        <authorList>
            <person name="Yang A.I."/>
            <person name="Shin N.-R."/>
        </authorList>
    </citation>
    <scope>NUCLEOTIDE SEQUENCE</scope>
    <source>
        <strain evidence="8">A2M4</strain>
    </source>
</reference>
<dbReference type="CDD" id="cd00730">
    <property type="entry name" value="rubredoxin"/>
    <property type="match status" value="1"/>
</dbReference>
<evidence type="ECO:0000256" key="4">
    <source>
        <dbReference type="ARBA" id="ARBA00022982"/>
    </source>
</evidence>
<comment type="cofactor">
    <cofactor evidence="1 6">
        <name>Fe(3+)</name>
        <dbReference type="ChEBI" id="CHEBI:29034"/>
    </cofactor>
</comment>
<dbReference type="Pfam" id="PF00301">
    <property type="entry name" value="Rubredoxin"/>
    <property type="match status" value="1"/>
</dbReference>
<dbReference type="Gene3D" id="2.20.28.10">
    <property type="match status" value="1"/>
</dbReference>
<evidence type="ECO:0000256" key="2">
    <source>
        <dbReference type="ARBA" id="ARBA00022448"/>
    </source>
</evidence>
<evidence type="ECO:0000313" key="9">
    <source>
        <dbReference type="Proteomes" id="UP001163739"/>
    </source>
</evidence>
<feature type="domain" description="Rubredoxin-like" evidence="7">
    <location>
        <begin position="3"/>
        <end position="54"/>
    </location>
</feature>
<dbReference type="RefSeq" id="WP_265047691.1">
    <property type="nucleotide sequence ID" value="NZ_CP100390.1"/>
</dbReference>
<evidence type="ECO:0000259" key="7">
    <source>
        <dbReference type="PROSITE" id="PS50903"/>
    </source>
</evidence>
<keyword evidence="5 6" id="KW-0408">Iron</keyword>
<dbReference type="InterPro" id="IPR050526">
    <property type="entry name" value="Rubredoxin_ET"/>
</dbReference>
<keyword evidence="9" id="KW-1185">Reference proteome</keyword>
<evidence type="ECO:0000256" key="3">
    <source>
        <dbReference type="ARBA" id="ARBA00022723"/>
    </source>
</evidence>
<dbReference type="PANTHER" id="PTHR47627:SF1">
    <property type="entry name" value="RUBREDOXIN-1-RELATED"/>
    <property type="match status" value="1"/>
</dbReference>
<evidence type="ECO:0000256" key="6">
    <source>
        <dbReference type="RuleBase" id="RU003820"/>
    </source>
</evidence>
<gene>
    <name evidence="8" type="ORF">NKI27_00230</name>
</gene>
<dbReference type="PRINTS" id="PR00163">
    <property type="entry name" value="RUBREDOXIN"/>
</dbReference>
<dbReference type="Proteomes" id="UP001163739">
    <property type="component" value="Chromosome"/>
</dbReference>
<accession>A0ABY6N267</accession>
<name>A0ABY6N267_9ALTE</name>
<organism evidence="8 9">
    <name type="scientific">Alkalimarinus alittae</name>
    <dbReference type="NCBI Taxonomy" id="2961619"/>
    <lineage>
        <taxon>Bacteria</taxon>
        <taxon>Pseudomonadati</taxon>
        <taxon>Pseudomonadota</taxon>
        <taxon>Gammaproteobacteria</taxon>
        <taxon>Alteromonadales</taxon>
        <taxon>Alteromonadaceae</taxon>
        <taxon>Alkalimarinus</taxon>
    </lineage>
</organism>
<dbReference type="EMBL" id="CP100390">
    <property type="protein sequence ID" value="UZE96207.1"/>
    <property type="molecule type" value="Genomic_DNA"/>
</dbReference>
<comment type="similarity">
    <text evidence="6">Belongs to the rubredoxin family.</text>
</comment>
<evidence type="ECO:0000256" key="5">
    <source>
        <dbReference type="ARBA" id="ARBA00023004"/>
    </source>
</evidence>
<evidence type="ECO:0000256" key="1">
    <source>
        <dbReference type="ARBA" id="ARBA00001965"/>
    </source>
</evidence>
<dbReference type="SUPFAM" id="SSF57802">
    <property type="entry name" value="Rubredoxin-like"/>
    <property type="match status" value="1"/>
</dbReference>
<keyword evidence="4 6" id="KW-0249">Electron transport</keyword>
<keyword evidence="3 6" id="KW-0479">Metal-binding</keyword>
<keyword evidence="2" id="KW-0813">Transport</keyword>